<protein>
    <submittedName>
        <fullName evidence="2">ATPase family associated with various cellular activities (AAA)</fullName>
    </submittedName>
</protein>
<proteinExistence type="predicted"/>
<dbReference type="InterPro" id="IPR049050">
    <property type="entry name" value="nSTAND3"/>
</dbReference>
<dbReference type="Gene3D" id="3.40.50.300">
    <property type="entry name" value="P-loop containing nucleotide triphosphate hydrolases"/>
    <property type="match status" value="1"/>
</dbReference>
<dbReference type="AlphaFoldDB" id="A0A1M7SEV9"/>
<dbReference type="InterPro" id="IPR027417">
    <property type="entry name" value="P-loop_NTPase"/>
</dbReference>
<dbReference type="Pfam" id="PF20720">
    <property type="entry name" value="nSTAND3"/>
    <property type="match status" value="1"/>
</dbReference>
<dbReference type="SUPFAM" id="SSF52540">
    <property type="entry name" value="P-loop containing nucleoside triphosphate hydrolases"/>
    <property type="match status" value="1"/>
</dbReference>
<evidence type="ECO:0000313" key="3">
    <source>
        <dbReference type="Proteomes" id="UP000184097"/>
    </source>
</evidence>
<name>A0A1M7SEV9_9FIRM</name>
<feature type="domain" description="Novel STAND NTPase 3" evidence="1">
    <location>
        <begin position="68"/>
        <end position="168"/>
    </location>
</feature>
<dbReference type="EMBL" id="FRDH01000006">
    <property type="protein sequence ID" value="SHN56832.1"/>
    <property type="molecule type" value="Genomic_DNA"/>
</dbReference>
<reference evidence="2 3" key="1">
    <citation type="submission" date="2016-12" db="EMBL/GenBank/DDBJ databases">
        <authorList>
            <person name="Song W.-J."/>
            <person name="Kurnit D.M."/>
        </authorList>
    </citation>
    <scope>NUCLEOTIDE SEQUENCE [LARGE SCALE GENOMIC DNA]</scope>
    <source>
        <strain evidence="2 3">DSM 14810</strain>
    </source>
</reference>
<evidence type="ECO:0000313" key="2">
    <source>
        <dbReference type="EMBL" id="SHN56832.1"/>
    </source>
</evidence>
<dbReference type="RefSeq" id="WP_072702627.1">
    <property type="nucleotide sequence ID" value="NZ_FRDH01000006.1"/>
</dbReference>
<sequence>MKIISTGSRYDIYPDDLKSYDKLPADYYVVRFAERQGFFLEKYTEFSITDAKIYGVHLEKVDKVLATFKKFNRNLGVILSGDKGIGKSLFSRLLGKKSVENGTPVIIVDSYVEGIGSFLDGINQEVMVFFDEFDKTFSDSSDDDAQTSMLSLFDGVAQGKKLFVITCNEIKGLNDFLVNRPGRFHYHFRFEYPNEDDIREYLTDTINRDYVSEINNVVDFSKRVSLNYDCLRAIAFEINTGLGFSEAIKDLNIVNIDSEKFCISVVFADGSCILNNKKYMDSFSNENLSCQLYNLNGDYAGSISFIPKNIKYNSYTRELYLDNEDVEFSYYDYDLEDEENEKKEKEFKTRGIKKIMISRVNDDRLHYVV</sequence>
<gene>
    <name evidence="2" type="ORF">SAMN02745247_01590</name>
</gene>
<organism evidence="2 3">
    <name type="scientific">Butyrivibrio hungatei DSM 14810</name>
    <dbReference type="NCBI Taxonomy" id="1121132"/>
    <lineage>
        <taxon>Bacteria</taxon>
        <taxon>Bacillati</taxon>
        <taxon>Bacillota</taxon>
        <taxon>Clostridia</taxon>
        <taxon>Lachnospirales</taxon>
        <taxon>Lachnospiraceae</taxon>
        <taxon>Butyrivibrio</taxon>
    </lineage>
</organism>
<dbReference type="Proteomes" id="UP000184097">
    <property type="component" value="Unassembled WGS sequence"/>
</dbReference>
<evidence type="ECO:0000259" key="1">
    <source>
        <dbReference type="Pfam" id="PF20720"/>
    </source>
</evidence>
<dbReference type="CDD" id="cd00009">
    <property type="entry name" value="AAA"/>
    <property type="match status" value="1"/>
</dbReference>
<accession>A0A1M7SEV9</accession>